<keyword evidence="5 8" id="KW-1133">Transmembrane helix</keyword>
<feature type="region of interest" description="Disordered" evidence="7">
    <location>
        <begin position="154"/>
        <end position="179"/>
    </location>
</feature>
<protein>
    <recommendedName>
        <fullName evidence="11">Cation/H+ exchanger domain-containing protein</fullName>
    </recommendedName>
</protein>
<keyword evidence="6 8" id="KW-0472">Membrane</keyword>
<evidence type="ECO:0000256" key="6">
    <source>
        <dbReference type="ARBA" id="ARBA00023136"/>
    </source>
</evidence>
<evidence type="ECO:0008006" key="11">
    <source>
        <dbReference type="Google" id="ProtNLM"/>
    </source>
</evidence>
<sequence length="179" mass="19329">MLLPFLTRDRFEDVEATFGILLAALGIGGAFGSLVVSSLKLPRRYLSFMILCRGGGTLPLALHGTSDNLWIMLAALFIVGAATGARVVIWGTLLQRLVPPDMIGRVASLDFFVSIAFMPVSIAPGEERRTRRRITGRIVEIKASGFGPCRPYTRSPAASESGVGQPSHRTLRCANDTLQ</sequence>
<evidence type="ECO:0000256" key="1">
    <source>
        <dbReference type="ARBA" id="ARBA00004651"/>
    </source>
</evidence>
<feature type="transmembrane region" description="Helical" evidence="8">
    <location>
        <begin position="102"/>
        <end position="123"/>
    </location>
</feature>
<evidence type="ECO:0000256" key="3">
    <source>
        <dbReference type="ARBA" id="ARBA00022475"/>
    </source>
</evidence>
<gene>
    <name evidence="9" type="ORF">GCM10009786_14180</name>
</gene>
<dbReference type="InterPro" id="IPR036259">
    <property type="entry name" value="MFS_trans_sf"/>
</dbReference>
<feature type="compositionally biased region" description="Polar residues" evidence="7">
    <location>
        <begin position="156"/>
        <end position="168"/>
    </location>
</feature>
<evidence type="ECO:0000313" key="10">
    <source>
        <dbReference type="Proteomes" id="UP001501084"/>
    </source>
</evidence>
<dbReference type="Pfam" id="PF05977">
    <property type="entry name" value="MFS_3"/>
    <property type="match status" value="1"/>
</dbReference>
<keyword evidence="10" id="KW-1185">Reference proteome</keyword>
<dbReference type="PANTHER" id="PTHR23513">
    <property type="entry name" value="INTEGRAL MEMBRANE EFFLUX PROTEIN-RELATED"/>
    <property type="match status" value="1"/>
</dbReference>
<proteinExistence type="predicted"/>
<feature type="transmembrane region" description="Helical" evidence="8">
    <location>
        <begin position="69"/>
        <end position="90"/>
    </location>
</feature>
<organism evidence="9 10">
    <name type="scientific">Leucobacter alluvii</name>
    <dbReference type="NCBI Taxonomy" id="340321"/>
    <lineage>
        <taxon>Bacteria</taxon>
        <taxon>Bacillati</taxon>
        <taxon>Actinomycetota</taxon>
        <taxon>Actinomycetes</taxon>
        <taxon>Micrococcales</taxon>
        <taxon>Microbacteriaceae</taxon>
        <taxon>Leucobacter</taxon>
    </lineage>
</organism>
<evidence type="ECO:0000256" key="5">
    <source>
        <dbReference type="ARBA" id="ARBA00022989"/>
    </source>
</evidence>
<keyword evidence="4 8" id="KW-0812">Transmembrane</keyword>
<dbReference type="InterPro" id="IPR010290">
    <property type="entry name" value="TM_effector"/>
</dbReference>
<evidence type="ECO:0000256" key="8">
    <source>
        <dbReference type="SAM" id="Phobius"/>
    </source>
</evidence>
<dbReference type="Proteomes" id="UP001501084">
    <property type="component" value="Unassembled WGS sequence"/>
</dbReference>
<keyword evidence="2" id="KW-0813">Transport</keyword>
<evidence type="ECO:0000256" key="2">
    <source>
        <dbReference type="ARBA" id="ARBA00022448"/>
    </source>
</evidence>
<comment type="caution">
    <text evidence="9">The sequence shown here is derived from an EMBL/GenBank/DDBJ whole genome shotgun (WGS) entry which is preliminary data.</text>
</comment>
<name>A0ABN3B542_9MICO</name>
<reference evidence="9 10" key="1">
    <citation type="journal article" date="2019" name="Int. J. Syst. Evol. Microbiol.">
        <title>The Global Catalogue of Microorganisms (GCM) 10K type strain sequencing project: providing services to taxonomists for standard genome sequencing and annotation.</title>
        <authorList>
            <consortium name="The Broad Institute Genomics Platform"/>
            <consortium name="The Broad Institute Genome Sequencing Center for Infectious Disease"/>
            <person name="Wu L."/>
            <person name="Ma J."/>
        </authorList>
    </citation>
    <scope>NUCLEOTIDE SEQUENCE [LARGE SCALE GENOMIC DNA]</scope>
    <source>
        <strain evidence="9 10">JCM 14919</strain>
    </source>
</reference>
<evidence type="ECO:0000256" key="7">
    <source>
        <dbReference type="SAM" id="MobiDB-lite"/>
    </source>
</evidence>
<feature type="transmembrane region" description="Helical" evidence="8">
    <location>
        <begin position="20"/>
        <end position="39"/>
    </location>
</feature>
<evidence type="ECO:0000256" key="4">
    <source>
        <dbReference type="ARBA" id="ARBA00022692"/>
    </source>
</evidence>
<dbReference type="SUPFAM" id="SSF103473">
    <property type="entry name" value="MFS general substrate transporter"/>
    <property type="match status" value="1"/>
</dbReference>
<evidence type="ECO:0000313" key="9">
    <source>
        <dbReference type="EMBL" id="GAA2187783.1"/>
    </source>
</evidence>
<accession>A0ABN3B542</accession>
<comment type="subcellular location">
    <subcellularLocation>
        <location evidence="1">Cell membrane</location>
        <topology evidence="1">Multi-pass membrane protein</topology>
    </subcellularLocation>
</comment>
<dbReference type="Gene3D" id="1.20.1250.20">
    <property type="entry name" value="MFS general substrate transporter like domains"/>
    <property type="match status" value="1"/>
</dbReference>
<dbReference type="PANTHER" id="PTHR23513:SF6">
    <property type="entry name" value="MAJOR FACILITATOR SUPERFAMILY ASSOCIATED DOMAIN-CONTAINING PROTEIN"/>
    <property type="match status" value="1"/>
</dbReference>
<dbReference type="EMBL" id="BAAAOP010000005">
    <property type="protein sequence ID" value="GAA2187783.1"/>
    <property type="molecule type" value="Genomic_DNA"/>
</dbReference>
<keyword evidence="3" id="KW-1003">Cell membrane</keyword>